<evidence type="ECO:0000259" key="1">
    <source>
        <dbReference type="Pfam" id="PF12728"/>
    </source>
</evidence>
<dbReference type="Pfam" id="PF12728">
    <property type="entry name" value="HTH_17"/>
    <property type="match status" value="1"/>
</dbReference>
<evidence type="ECO:0000313" key="3">
    <source>
        <dbReference type="Proteomes" id="UP000782901"/>
    </source>
</evidence>
<feature type="domain" description="Helix-turn-helix" evidence="1">
    <location>
        <begin position="55"/>
        <end position="103"/>
    </location>
</feature>
<dbReference type="EMBL" id="JAGZEE010000010">
    <property type="protein sequence ID" value="MBS5410752.1"/>
    <property type="molecule type" value="Genomic_DNA"/>
</dbReference>
<proteinExistence type="predicted"/>
<dbReference type="Proteomes" id="UP000782901">
    <property type="component" value="Unassembled WGS sequence"/>
</dbReference>
<evidence type="ECO:0000313" key="2">
    <source>
        <dbReference type="EMBL" id="MBS5410752.1"/>
    </source>
</evidence>
<dbReference type="GO" id="GO:0003677">
    <property type="term" value="F:DNA binding"/>
    <property type="evidence" value="ECO:0007669"/>
    <property type="project" value="InterPro"/>
</dbReference>
<dbReference type="AlphaFoldDB" id="A0A943DN97"/>
<protein>
    <submittedName>
        <fullName evidence="2">Helix-turn-helix domain-containing protein</fullName>
    </submittedName>
</protein>
<gene>
    <name evidence="2" type="ORF">KHY35_08560</name>
</gene>
<accession>A0A943DN97</accession>
<sequence length="123" mass="14308">MFKSDAINVAFYIFVTYNINAMEENNKKEEKELLKEILDRLETIELGQARRRDTFTLQEAAKYVGLKAPALYKLCKDREITYSKPSKQIYFKKKDLDEYLNRNTVPSFSALEALASNHVISSM</sequence>
<comment type="caution">
    <text evidence="2">The sequence shown here is derived from an EMBL/GenBank/DDBJ whole genome shotgun (WGS) entry which is preliminary data.</text>
</comment>
<organism evidence="2 3">
    <name type="scientific">Bacteroides thetaiotaomicron</name>
    <dbReference type="NCBI Taxonomy" id="818"/>
    <lineage>
        <taxon>Bacteria</taxon>
        <taxon>Pseudomonadati</taxon>
        <taxon>Bacteroidota</taxon>
        <taxon>Bacteroidia</taxon>
        <taxon>Bacteroidales</taxon>
        <taxon>Bacteroidaceae</taxon>
        <taxon>Bacteroides</taxon>
    </lineage>
</organism>
<dbReference type="InterPro" id="IPR041657">
    <property type="entry name" value="HTH_17"/>
</dbReference>
<reference evidence="2" key="1">
    <citation type="submission" date="2021-02" db="EMBL/GenBank/DDBJ databases">
        <title>Infant gut strain persistence is associated with maternal origin, phylogeny, and functional potential including surface adhesion and iron acquisition.</title>
        <authorList>
            <person name="Lou Y.C."/>
        </authorList>
    </citation>
    <scope>NUCLEOTIDE SEQUENCE</scope>
    <source>
        <strain evidence="2">L3_082_243G1_dasL3_082_243G1_maxbin2.maxbin.015s ta_sub</strain>
    </source>
</reference>
<dbReference type="InterPro" id="IPR010093">
    <property type="entry name" value="SinI_DNA-bd"/>
</dbReference>
<dbReference type="NCBIfam" id="TIGR01764">
    <property type="entry name" value="excise"/>
    <property type="match status" value="1"/>
</dbReference>
<name>A0A943DN97_BACT4</name>